<accession>A0ABQ6JJF1</accession>
<feature type="transmembrane region" description="Helical" evidence="1">
    <location>
        <begin position="77"/>
        <end position="96"/>
    </location>
</feature>
<organism evidence="2 3">
    <name type="scientific">Angustibacter aerolatus</name>
    <dbReference type="NCBI Taxonomy" id="1162965"/>
    <lineage>
        <taxon>Bacteria</taxon>
        <taxon>Bacillati</taxon>
        <taxon>Actinomycetota</taxon>
        <taxon>Actinomycetes</taxon>
        <taxon>Kineosporiales</taxon>
        <taxon>Kineosporiaceae</taxon>
    </lineage>
</organism>
<keyword evidence="1" id="KW-1133">Transmembrane helix</keyword>
<dbReference type="EMBL" id="BSUZ01000001">
    <property type="protein sequence ID" value="GMA86931.1"/>
    <property type="molecule type" value="Genomic_DNA"/>
</dbReference>
<feature type="transmembrane region" description="Helical" evidence="1">
    <location>
        <begin position="108"/>
        <end position="128"/>
    </location>
</feature>
<feature type="transmembrane region" description="Helical" evidence="1">
    <location>
        <begin position="181"/>
        <end position="200"/>
    </location>
</feature>
<keyword evidence="1" id="KW-0812">Transmembrane</keyword>
<sequence length="212" mass="22905">MFLLHLAWSRRWREPASGRGRGGRGDGRHVRAAAAGLAGVLGGALTDPTRLGPNAGTSNQSIRGVLLRLGPDGTAGTALWLVCVLLVGALGFTVARRFADRGERMGEVAAMGLMAVLLSPVAWIHHYAWMTVVVAALVADGRSRRRTAMAGVVLAWFLCRFPWWGVTWIQDRLGPVWVGRLLQNAYLLGALVALGLLWQVTREGRAPRPATR</sequence>
<gene>
    <name evidence="2" type="ORF">GCM10025868_21810</name>
</gene>
<evidence type="ECO:0000313" key="3">
    <source>
        <dbReference type="Proteomes" id="UP001157017"/>
    </source>
</evidence>
<reference evidence="3" key="1">
    <citation type="journal article" date="2019" name="Int. J. Syst. Evol. Microbiol.">
        <title>The Global Catalogue of Microorganisms (GCM) 10K type strain sequencing project: providing services to taxonomists for standard genome sequencing and annotation.</title>
        <authorList>
            <consortium name="The Broad Institute Genomics Platform"/>
            <consortium name="The Broad Institute Genome Sequencing Center for Infectious Disease"/>
            <person name="Wu L."/>
            <person name="Ma J."/>
        </authorList>
    </citation>
    <scope>NUCLEOTIDE SEQUENCE [LARGE SCALE GENOMIC DNA]</scope>
    <source>
        <strain evidence="3">NBRC 108730</strain>
    </source>
</reference>
<keyword evidence="3" id="KW-1185">Reference proteome</keyword>
<evidence type="ECO:0000256" key="1">
    <source>
        <dbReference type="SAM" id="Phobius"/>
    </source>
</evidence>
<feature type="transmembrane region" description="Helical" evidence="1">
    <location>
        <begin position="148"/>
        <end position="169"/>
    </location>
</feature>
<name>A0ABQ6JJF1_9ACTN</name>
<proteinExistence type="predicted"/>
<comment type="caution">
    <text evidence="2">The sequence shown here is derived from an EMBL/GenBank/DDBJ whole genome shotgun (WGS) entry which is preliminary data.</text>
</comment>
<evidence type="ECO:0008006" key="4">
    <source>
        <dbReference type="Google" id="ProtNLM"/>
    </source>
</evidence>
<keyword evidence="1" id="KW-0472">Membrane</keyword>
<dbReference type="Proteomes" id="UP001157017">
    <property type="component" value="Unassembled WGS sequence"/>
</dbReference>
<protein>
    <recommendedName>
        <fullName evidence="4">DUF2029 domain-containing protein</fullName>
    </recommendedName>
</protein>
<evidence type="ECO:0000313" key="2">
    <source>
        <dbReference type="EMBL" id="GMA86931.1"/>
    </source>
</evidence>